<dbReference type="AlphaFoldDB" id="A0AAV4Q674"/>
<name>A0AAV4Q674_9ARAC</name>
<evidence type="ECO:0000313" key="3">
    <source>
        <dbReference type="Proteomes" id="UP001054837"/>
    </source>
</evidence>
<keyword evidence="3" id="KW-1185">Reference proteome</keyword>
<feature type="region of interest" description="Disordered" evidence="1">
    <location>
        <begin position="1"/>
        <end position="102"/>
    </location>
</feature>
<feature type="compositionally biased region" description="Polar residues" evidence="1">
    <location>
        <begin position="8"/>
        <end position="29"/>
    </location>
</feature>
<comment type="caution">
    <text evidence="2">The sequence shown here is derived from an EMBL/GenBank/DDBJ whole genome shotgun (WGS) entry which is preliminary data.</text>
</comment>
<evidence type="ECO:0000313" key="2">
    <source>
        <dbReference type="EMBL" id="GIY02913.1"/>
    </source>
</evidence>
<feature type="compositionally biased region" description="Basic and acidic residues" evidence="1">
    <location>
        <begin position="79"/>
        <end position="88"/>
    </location>
</feature>
<protein>
    <submittedName>
        <fullName evidence="2">Uncharacterized protein</fullName>
    </submittedName>
</protein>
<reference evidence="2 3" key="1">
    <citation type="submission" date="2021-06" db="EMBL/GenBank/DDBJ databases">
        <title>Caerostris darwini draft genome.</title>
        <authorList>
            <person name="Kono N."/>
            <person name="Arakawa K."/>
        </authorList>
    </citation>
    <scope>NUCLEOTIDE SEQUENCE [LARGE SCALE GENOMIC DNA]</scope>
</reference>
<sequence>MTVERQTKPNQDLSSSNDLKCVSEVTTIVLNEERKMAPELRGSFNPVHHPHEESPGASGPRSFRESPSGSVTRVGRPPLRSEKFEKKALPPPRGQQIRMSGRHRKALIYRTQNFRELQSLGISNRFVPSSNLELSRYRY</sequence>
<dbReference type="Proteomes" id="UP001054837">
    <property type="component" value="Unassembled WGS sequence"/>
</dbReference>
<organism evidence="2 3">
    <name type="scientific">Caerostris darwini</name>
    <dbReference type="NCBI Taxonomy" id="1538125"/>
    <lineage>
        <taxon>Eukaryota</taxon>
        <taxon>Metazoa</taxon>
        <taxon>Ecdysozoa</taxon>
        <taxon>Arthropoda</taxon>
        <taxon>Chelicerata</taxon>
        <taxon>Arachnida</taxon>
        <taxon>Araneae</taxon>
        <taxon>Araneomorphae</taxon>
        <taxon>Entelegynae</taxon>
        <taxon>Araneoidea</taxon>
        <taxon>Araneidae</taxon>
        <taxon>Caerostris</taxon>
    </lineage>
</organism>
<evidence type="ECO:0000256" key="1">
    <source>
        <dbReference type="SAM" id="MobiDB-lite"/>
    </source>
</evidence>
<proteinExistence type="predicted"/>
<dbReference type="EMBL" id="BPLQ01003766">
    <property type="protein sequence ID" value="GIY02913.1"/>
    <property type="molecule type" value="Genomic_DNA"/>
</dbReference>
<gene>
    <name evidence="2" type="ORF">CDAR_407181</name>
</gene>
<accession>A0AAV4Q674</accession>